<protein>
    <submittedName>
        <fullName evidence="2">Uncharacterized protein</fullName>
    </submittedName>
</protein>
<keyword evidence="1" id="KW-0472">Membrane</keyword>
<reference evidence="2" key="1">
    <citation type="submission" date="2022-06" db="EMBL/GenBank/DDBJ databases">
        <title>Draft genome sequence of Streptomyces sp. RB6PN25 isolated from peat swamp forest in Thailand.</title>
        <authorList>
            <person name="Duangmal K."/>
            <person name="Klaysubun C."/>
        </authorList>
    </citation>
    <scope>NUCLEOTIDE SEQUENCE</scope>
    <source>
        <strain evidence="2">RB6PN25</strain>
    </source>
</reference>
<dbReference type="RefSeq" id="WP_255919755.1">
    <property type="nucleotide sequence ID" value="NZ_JANFNG010000005.1"/>
</dbReference>
<comment type="caution">
    <text evidence="2">The sequence shown here is derived from an EMBL/GenBank/DDBJ whole genome shotgun (WGS) entry which is preliminary data.</text>
</comment>
<dbReference type="Proteomes" id="UP001057702">
    <property type="component" value="Unassembled WGS sequence"/>
</dbReference>
<proteinExistence type="predicted"/>
<gene>
    <name evidence="2" type="ORF">NGB36_09590</name>
</gene>
<keyword evidence="3" id="KW-1185">Reference proteome</keyword>
<evidence type="ECO:0000313" key="3">
    <source>
        <dbReference type="Proteomes" id="UP001057702"/>
    </source>
</evidence>
<feature type="transmembrane region" description="Helical" evidence="1">
    <location>
        <begin position="21"/>
        <end position="45"/>
    </location>
</feature>
<keyword evidence="1" id="KW-1133">Transmembrane helix</keyword>
<name>A0ABT1PT49_9ACTN</name>
<sequence>MHENTHQQPSNGKGINLLLDLRSIIAALFGIYGVVLTTMGAAGTSKTELHKAAGWNVNLWCGIAMLAVTAIFTGWALLRPVRLPTESAPDELLDALAQTA</sequence>
<feature type="transmembrane region" description="Helical" evidence="1">
    <location>
        <begin position="57"/>
        <end position="78"/>
    </location>
</feature>
<evidence type="ECO:0000313" key="2">
    <source>
        <dbReference type="EMBL" id="MCQ4080847.1"/>
    </source>
</evidence>
<evidence type="ECO:0000256" key="1">
    <source>
        <dbReference type="SAM" id="Phobius"/>
    </source>
</evidence>
<accession>A0ABT1PT49</accession>
<organism evidence="2 3">
    <name type="scientific">Streptomyces humicola</name>
    <dbReference type="NCBI Taxonomy" id="2953240"/>
    <lineage>
        <taxon>Bacteria</taxon>
        <taxon>Bacillati</taxon>
        <taxon>Actinomycetota</taxon>
        <taxon>Actinomycetes</taxon>
        <taxon>Kitasatosporales</taxon>
        <taxon>Streptomycetaceae</taxon>
        <taxon>Streptomyces</taxon>
    </lineage>
</organism>
<dbReference type="EMBL" id="JANFNG010000005">
    <property type="protein sequence ID" value="MCQ4080847.1"/>
    <property type="molecule type" value="Genomic_DNA"/>
</dbReference>
<keyword evidence="1" id="KW-0812">Transmembrane</keyword>